<accession>A0ABV6X6N0</accession>
<evidence type="ECO:0000313" key="3">
    <source>
        <dbReference type="Proteomes" id="UP001592530"/>
    </source>
</evidence>
<keyword evidence="1" id="KW-0812">Transmembrane</keyword>
<keyword evidence="1" id="KW-1133">Transmembrane helix</keyword>
<evidence type="ECO:0000313" key="2">
    <source>
        <dbReference type="EMBL" id="MFC1433943.1"/>
    </source>
</evidence>
<feature type="transmembrane region" description="Helical" evidence="1">
    <location>
        <begin position="6"/>
        <end position="29"/>
    </location>
</feature>
<reference evidence="2 3" key="1">
    <citation type="submission" date="2024-09" db="EMBL/GenBank/DDBJ databases">
        <authorList>
            <person name="Lee S.D."/>
        </authorList>
    </citation>
    <scope>NUCLEOTIDE SEQUENCE [LARGE SCALE GENOMIC DNA]</scope>
    <source>
        <strain evidence="2 3">N1-3</strain>
    </source>
</reference>
<dbReference type="Proteomes" id="UP001592530">
    <property type="component" value="Unassembled WGS sequence"/>
</dbReference>
<proteinExistence type="predicted"/>
<evidence type="ECO:0000256" key="1">
    <source>
        <dbReference type="SAM" id="Phobius"/>
    </source>
</evidence>
<dbReference type="RefSeq" id="WP_380556177.1">
    <property type="nucleotide sequence ID" value="NZ_JBHEZY010000011.1"/>
</dbReference>
<name>A0ABV6X6N0_9ACTN</name>
<protein>
    <submittedName>
        <fullName evidence="2">DUF3592 domain-containing protein</fullName>
    </submittedName>
</protein>
<dbReference type="EMBL" id="JBHEZY010000011">
    <property type="protein sequence ID" value="MFC1433943.1"/>
    <property type="molecule type" value="Genomic_DNA"/>
</dbReference>
<keyword evidence="1" id="KW-0472">Membrane</keyword>
<sequence>MGTSAVIVTGVFLGFGGLVAYLVGVGALAETRRLRRDGVPAWAQVMRHPAAFDEVNGVPGPLLQFTTRDGAVVEVFAPVPSSRSRPLAAGERVRVAYDPADPRQVLVLGRERRGIDFAFAGLGVGLALAALVLLISAA</sequence>
<feature type="transmembrane region" description="Helical" evidence="1">
    <location>
        <begin position="117"/>
        <end position="137"/>
    </location>
</feature>
<gene>
    <name evidence="2" type="ORF">ACEZDB_25150</name>
</gene>
<organism evidence="2 3">
    <name type="scientific">Streptacidiphilus alkalitolerans</name>
    <dbReference type="NCBI Taxonomy" id="3342712"/>
    <lineage>
        <taxon>Bacteria</taxon>
        <taxon>Bacillati</taxon>
        <taxon>Actinomycetota</taxon>
        <taxon>Actinomycetes</taxon>
        <taxon>Kitasatosporales</taxon>
        <taxon>Streptomycetaceae</taxon>
        <taxon>Streptacidiphilus</taxon>
    </lineage>
</organism>
<comment type="caution">
    <text evidence="2">The sequence shown here is derived from an EMBL/GenBank/DDBJ whole genome shotgun (WGS) entry which is preliminary data.</text>
</comment>